<dbReference type="GO" id="GO:0016757">
    <property type="term" value="F:glycosyltransferase activity"/>
    <property type="evidence" value="ECO:0007669"/>
    <property type="project" value="UniProtKB-KW"/>
</dbReference>
<feature type="domain" description="Glycosyltransferase 2-like" evidence="3">
    <location>
        <begin position="16"/>
        <end position="184"/>
    </location>
</feature>
<reference evidence="5" key="1">
    <citation type="journal article" date="2019" name="Int. J. Syst. Evol. Microbiol.">
        <title>The Global Catalogue of Microorganisms (GCM) 10K type strain sequencing project: providing services to taxonomists for standard genome sequencing and annotation.</title>
        <authorList>
            <consortium name="The Broad Institute Genomics Platform"/>
            <consortium name="The Broad Institute Genome Sequencing Center for Infectious Disease"/>
            <person name="Wu L."/>
            <person name="Ma J."/>
        </authorList>
    </citation>
    <scope>NUCLEOTIDE SEQUENCE [LARGE SCALE GENOMIC DNA]</scope>
    <source>
        <strain evidence="5">CCM 9110</strain>
    </source>
</reference>
<keyword evidence="2 4" id="KW-0808">Transferase</keyword>
<dbReference type="PANTHER" id="PTHR22916">
    <property type="entry name" value="GLYCOSYLTRANSFERASE"/>
    <property type="match status" value="1"/>
</dbReference>
<dbReference type="RefSeq" id="WP_204119854.1">
    <property type="nucleotide sequence ID" value="NZ_BOLV01000033.1"/>
</dbReference>
<evidence type="ECO:0000256" key="1">
    <source>
        <dbReference type="ARBA" id="ARBA00022676"/>
    </source>
</evidence>
<dbReference type="Gene3D" id="3.90.550.10">
    <property type="entry name" value="Spore Coat Polysaccharide Biosynthesis Protein SpsA, Chain A"/>
    <property type="match status" value="1"/>
</dbReference>
<dbReference type="InterPro" id="IPR001173">
    <property type="entry name" value="Glyco_trans_2-like"/>
</dbReference>
<dbReference type="Proteomes" id="UP001597199">
    <property type="component" value="Unassembled WGS sequence"/>
</dbReference>
<evidence type="ECO:0000256" key="2">
    <source>
        <dbReference type="ARBA" id="ARBA00022679"/>
    </source>
</evidence>
<keyword evidence="1 4" id="KW-0328">Glycosyltransferase</keyword>
<dbReference type="CDD" id="cd00761">
    <property type="entry name" value="Glyco_tranf_GTA_type"/>
    <property type="match status" value="1"/>
</dbReference>
<organism evidence="4 5">
    <name type="scientific">Lacticaseibacillus suilingensis</name>
    <dbReference type="NCBI Taxonomy" id="2799577"/>
    <lineage>
        <taxon>Bacteria</taxon>
        <taxon>Bacillati</taxon>
        <taxon>Bacillota</taxon>
        <taxon>Bacilli</taxon>
        <taxon>Lactobacillales</taxon>
        <taxon>Lactobacillaceae</taxon>
        <taxon>Lacticaseibacillus</taxon>
    </lineage>
</organism>
<dbReference type="EC" id="2.4.-.-" evidence="4"/>
<evidence type="ECO:0000313" key="4">
    <source>
        <dbReference type="EMBL" id="MFD1399845.1"/>
    </source>
</evidence>
<sequence length="362" mass="41661">MDKTKLEGNETTVKVSFIVPVFNIEETLIRRCVDSITNQTCSGFEIILVDDGSDEASARACDRISNDDFNGKIFVIHQENLGLSAARNTGVHNASGRYVTFVDPDDWVANDFLEKLYPKDNNFPDVVIGKIQKDYPREQIFYRYPFYDGQIFRIADKSKLLQLLLNYDSHIYDAPGKLIRREVLLENSVFHDPELSQGAEGLEFNFRLFKVISSCIFRDCFVYHYCYTSNSITTTPSERNDTLIVNCFMKIYKEIENSDNIEPNAKMDLKRSWSSRFEIALSAILIGSIFNPISEASWKSRKARALRLKVTDAYQLMLSLSTSRDSVGIARKIALYSFKRDLYTVIALIARIRYEQKRILSR</sequence>
<name>A0ABW4BH59_9LACO</name>
<dbReference type="PANTHER" id="PTHR22916:SF51">
    <property type="entry name" value="GLYCOSYLTRANSFERASE EPSH-RELATED"/>
    <property type="match status" value="1"/>
</dbReference>
<keyword evidence="5" id="KW-1185">Reference proteome</keyword>
<dbReference type="InterPro" id="IPR029044">
    <property type="entry name" value="Nucleotide-diphossugar_trans"/>
</dbReference>
<proteinExistence type="predicted"/>
<dbReference type="SUPFAM" id="SSF53448">
    <property type="entry name" value="Nucleotide-diphospho-sugar transferases"/>
    <property type="match status" value="1"/>
</dbReference>
<evidence type="ECO:0000313" key="5">
    <source>
        <dbReference type="Proteomes" id="UP001597199"/>
    </source>
</evidence>
<dbReference type="Pfam" id="PF00535">
    <property type="entry name" value="Glycos_transf_2"/>
    <property type="match status" value="1"/>
</dbReference>
<gene>
    <name evidence="4" type="ORF">ACFQ41_11045</name>
</gene>
<accession>A0ABW4BH59</accession>
<comment type="caution">
    <text evidence="4">The sequence shown here is derived from an EMBL/GenBank/DDBJ whole genome shotgun (WGS) entry which is preliminary data.</text>
</comment>
<evidence type="ECO:0000259" key="3">
    <source>
        <dbReference type="Pfam" id="PF00535"/>
    </source>
</evidence>
<dbReference type="EMBL" id="JBHTOA010000043">
    <property type="protein sequence ID" value="MFD1399845.1"/>
    <property type="molecule type" value="Genomic_DNA"/>
</dbReference>
<protein>
    <submittedName>
        <fullName evidence="4">Glycosyltransferase family 2 protein</fullName>
        <ecNumber evidence="4">2.4.-.-</ecNumber>
    </submittedName>
</protein>